<name>A0A369KVV5_9BACT</name>
<evidence type="ECO:0000259" key="2">
    <source>
        <dbReference type="SMART" id="SM00062"/>
    </source>
</evidence>
<dbReference type="Pfam" id="PF00497">
    <property type="entry name" value="SBP_bac_3"/>
    <property type="match status" value="1"/>
</dbReference>
<feature type="domain" description="Solute-binding protein family 3/N-terminal" evidence="2">
    <location>
        <begin position="38"/>
        <end position="260"/>
    </location>
</feature>
<dbReference type="Gene3D" id="3.40.190.10">
    <property type="entry name" value="Periplasmic binding protein-like II"/>
    <property type="match status" value="2"/>
</dbReference>
<gene>
    <name evidence="3" type="ORF">DCC88_02995</name>
</gene>
<dbReference type="Proteomes" id="UP000253934">
    <property type="component" value="Unassembled WGS sequence"/>
</dbReference>
<organism evidence="3 4">
    <name type="scientific">Spirobacillus cienkowskii</name>
    <dbReference type="NCBI Taxonomy" id="495820"/>
    <lineage>
        <taxon>Bacteria</taxon>
        <taxon>Pseudomonadati</taxon>
        <taxon>Bdellovibrionota</taxon>
        <taxon>Oligoflexia</taxon>
        <taxon>Silvanigrellales</taxon>
        <taxon>Spirobacillus</taxon>
    </lineage>
</organism>
<accession>A0A369KVV5</accession>
<keyword evidence="1" id="KW-0732">Signal</keyword>
<proteinExistence type="predicted"/>
<dbReference type="EMBL" id="QOVW01000022">
    <property type="protein sequence ID" value="RDB36835.1"/>
    <property type="molecule type" value="Genomic_DNA"/>
</dbReference>
<evidence type="ECO:0000313" key="4">
    <source>
        <dbReference type="Proteomes" id="UP000253934"/>
    </source>
</evidence>
<sequence>MYFFNVKLTIIIFMLLSQISWAIPKNVNSLESIKKLGVLTVCSQAGFIPFEYKNNKGEWQGFDVDLMKAFSKYLGVKLQMIDTKMEGLIPSLQTGKCDFIASGLTITEERKNAVLFSKPVHFATISAALLDNPENRKKYKIFSDIDKEGIKIASHTGSAATLFLKDYLKNANHLQFDKLSDQVSALIQKKVETFVDDDIFIREVSKEMKTKFYTIISNNQGYIAMAARKEDDHLINKFNKFLDHFEKSDEYKLLKEFYFK</sequence>
<evidence type="ECO:0000256" key="1">
    <source>
        <dbReference type="ARBA" id="ARBA00022729"/>
    </source>
</evidence>
<keyword evidence="4" id="KW-1185">Reference proteome</keyword>
<dbReference type="SMART" id="SM00062">
    <property type="entry name" value="PBPb"/>
    <property type="match status" value="1"/>
</dbReference>
<protein>
    <recommendedName>
        <fullName evidence="2">Solute-binding protein family 3/N-terminal domain-containing protein</fullName>
    </recommendedName>
</protein>
<evidence type="ECO:0000313" key="3">
    <source>
        <dbReference type="EMBL" id="RDB36835.1"/>
    </source>
</evidence>
<comment type="caution">
    <text evidence="3">The sequence shown here is derived from an EMBL/GenBank/DDBJ whole genome shotgun (WGS) entry which is preliminary data.</text>
</comment>
<dbReference type="SUPFAM" id="SSF53850">
    <property type="entry name" value="Periplasmic binding protein-like II"/>
    <property type="match status" value="1"/>
</dbReference>
<dbReference type="PANTHER" id="PTHR35936:SF17">
    <property type="entry name" value="ARGININE-BINDING EXTRACELLULAR PROTEIN ARTP"/>
    <property type="match status" value="1"/>
</dbReference>
<dbReference type="AlphaFoldDB" id="A0A369KVV5"/>
<dbReference type="InterPro" id="IPR001638">
    <property type="entry name" value="Solute-binding_3/MltF_N"/>
</dbReference>
<dbReference type="PANTHER" id="PTHR35936">
    <property type="entry name" value="MEMBRANE-BOUND LYTIC MUREIN TRANSGLYCOSYLASE F"/>
    <property type="match status" value="1"/>
</dbReference>
<reference evidence="3" key="1">
    <citation type="submission" date="2018-04" db="EMBL/GenBank/DDBJ databases">
        <title>Draft genome sequence of the Candidatus Spirobacillus cienkowskii, a pathogen of freshwater Daphnia species, reconstructed from hemolymph metagenomic reads.</title>
        <authorList>
            <person name="Bresciani L."/>
            <person name="Lemos L.N."/>
            <person name="Wale N."/>
            <person name="Lin J.Y."/>
            <person name="Fernandes G.R."/>
            <person name="Duffy M.A."/>
            <person name="Rodrigues J.M."/>
        </authorList>
    </citation>
    <scope>NUCLEOTIDE SEQUENCE [LARGE SCALE GENOMIC DNA]</scope>
    <source>
        <strain evidence="3">Binning01</strain>
    </source>
</reference>